<comment type="caution">
    <text evidence="2">The sequence shown here is derived from an EMBL/GenBank/DDBJ whole genome shotgun (WGS) entry which is preliminary data.</text>
</comment>
<proteinExistence type="predicted"/>
<dbReference type="EMBL" id="JBAJEX010000003">
    <property type="protein sequence ID" value="MEO1766584.1"/>
    <property type="molecule type" value="Genomic_DNA"/>
</dbReference>
<gene>
    <name evidence="2" type="ORF">V6E02_05110</name>
</gene>
<accession>A0ABV0EGS1</accession>
<dbReference type="RefSeq" id="WP_347307695.1">
    <property type="nucleotide sequence ID" value="NZ_JBAJEX010000003.1"/>
</dbReference>
<evidence type="ECO:0000313" key="2">
    <source>
        <dbReference type="EMBL" id="MEO1766584.1"/>
    </source>
</evidence>
<organism evidence="2 3">
    <name type="scientific">Thiobacter aerophilum</name>
    <dbReference type="NCBI Taxonomy" id="3121275"/>
    <lineage>
        <taxon>Bacteria</taxon>
        <taxon>Pseudomonadati</taxon>
        <taxon>Pseudomonadota</taxon>
        <taxon>Betaproteobacteria</taxon>
        <taxon>Burkholderiales</taxon>
        <taxon>Thiobacteraceae</taxon>
        <taxon>Thiobacter</taxon>
    </lineage>
</organism>
<sequence length="122" mass="14328">MKLEYNYRIGPSGIEFSLVEDGDDGIEMEGTPEQRMTVQRYVMLAWQKAINHTFTPEQIRELMATPEGQRRLQEGAESYLAKLLENFPPELDRRKTPDRRDWSKRPRDSSTDRRRSRRNAGA</sequence>
<dbReference type="Proteomes" id="UP001482231">
    <property type="component" value="Unassembled WGS sequence"/>
</dbReference>
<name>A0ABV0EGS1_9BURK</name>
<feature type="region of interest" description="Disordered" evidence="1">
    <location>
        <begin position="87"/>
        <end position="122"/>
    </location>
</feature>
<feature type="compositionally biased region" description="Basic and acidic residues" evidence="1">
    <location>
        <begin position="90"/>
        <end position="113"/>
    </location>
</feature>
<evidence type="ECO:0000256" key="1">
    <source>
        <dbReference type="SAM" id="MobiDB-lite"/>
    </source>
</evidence>
<evidence type="ECO:0000313" key="3">
    <source>
        <dbReference type="Proteomes" id="UP001482231"/>
    </source>
</evidence>
<reference evidence="2 3" key="1">
    <citation type="submission" date="2024-02" db="EMBL/GenBank/DDBJ databases">
        <title>New thermophilic sulfur-oxidizing bacteria from a hot springs of the Uzon caldera (Kamchatka, Russia).</title>
        <authorList>
            <person name="Dukat A.M."/>
            <person name="Elcheninov A.G."/>
            <person name="Frolov E.N."/>
        </authorList>
    </citation>
    <scope>NUCLEOTIDE SEQUENCE [LARGE SCALE GENOMIC DNA]</scope>
    <source>
        <strain evidence="2 3">AK1</strain>
    </source>
</reference>
<keyword evidence="3" id="KW-1185">Reference proteome</keyword>
<protein>
    <submittedName>
        <fullName evidence="2">Uncharacterized protein</fullName>
    </submittedName>
</protein>